<dbReference type="Gene3D" id="1.10.260.40">
    <property type="entry name" value="lambda repressor-like DNA-binding domains"/>
    <property type="match status" value="1"/>
</dbReference>
<dbReference type="PROSITE" id="PS50943">
    <property type="entry name" value="HTH_CROC1"/>
    <property type="match status" value="1"/>
</dbReference>
<sequence>MTICEATSTRIRELCKEKNQTAYRTAFLAGMPPSTYKSILNGKSKNPGIVNINKIADALGVSIREFYNSDVFDNLDQDE</sequence>
<gene>
    <name evidence="2" type="ORF">LKD32_09635</name>
</gene>
<dbReference type="SUPFAM" id="SSF47413">
    <property type="entry name" value="lambda repressor-like DNA-binding domains"/>
    <property type="match status" value="1"/>
</dbReference>
<reference evidence="2" key="1">
    <citation type="submission" date="2021-10" db="EMBL/GenBank/DDBJ databases">
        <title>Anaerobic single-cell dispensing facilitates the cultivation of human gut bacteria.</title>
        <authorList>
            <person name="Afrizal A."/>
        </authorList>
    </citation>
    <scope>NUCLEOTIDE SEQUENCE</scope>
    <source>
        <strain evidence="2">CLA-AA-H274</strain>
    </source>
</reference>
<name>A0AAE3AQT5_9FIRM</name>
<protein>
    <submittedName>
        <fullName evidence="2">Helix-turn-helix transcriptional regulator</fullName>
    </submittedName>
</protein>
<feature type="domain" description="HTH cro/C1-type" evidence="1">
    <location>
        <begin position="11"/>
        <end position="66"/>
    </location>
</feature>
<dbReference type="RefSeq" id="WP_308451528.1">
    <property type="nucleotide sequence ID" value="NZ_JAJEPU010000026.1"/>
</dbReference>
<dbReference type="SMART" id="SM00530">
    <property type="entry name" value="HTH_XRE"/>
    <property type="match status" value="1"/>
</dbReference>
<evidence type="ECO:0000313" key="2">
    <source>
        <dbReference type="EMBL" id="MCC2165131.1"/>
    </source>
</evidence>
<dbReference type="InterPro" id="IPR010982">
    <property type="entry name" value="Lambda_DNA-bd_dom_sf"/>
</dbReference>
<accession>A0AAE3AQT5</accession>
<dbReference type="AlphaFoldDB" id="A0AAE3AQT5"/>
<dbReference type="EMBL" id="JAJEPU010000026">
    <property type="protein sequence ID" value="MCC2165131.1"/>
    <property type="molecule type" value="Genomic_DNA"/>
</dbReference>
<dbReference type="Proteomes" id="UP001198962">
    <property type="component" value="Unassembled WGS sequence"/>
</dbReference>
<organism evidence="2 3">
    <name type="scientific">Brotaphodocola catenula</name>
    <dbReference type="NCBI Taxonomy" id="2885361"/>
    <lineage>
        <taxon>Bacteria</taxon>
        <taxon>Bacillati</taxon>
        <taxon>Bacillota</taxon>
        <taxon>Clostridia</taxon>
        <taxon>Lachnospirales</taxon>
        <taxon>Lachnospiraceae</taxon>
        <taxon>Brotaphodocola</taxon>
    </lineage>
</organism>
<keyword evidence="3" id="KW-1185">Reference proteome</keyword>
<evidence type="ECO:0000259" key="1">
    <source>
        <dbReference type="PROSITE" id="PS50943"/>
    </source>
</evidence>
<comment type="caution">
    <text evidence="2">The sequence shown here is derived from an EMBL/GenBank/DDBJ whole genome shotgun (WGS) entry which is preliminary data.</text>
</comment>
<dbReference type="CDD" id="cd00093">
    <property type="entry name" value="HTH_XRE"/>
    <property type="match status" value="1"/>
</dbReference>
<proteinExistence type="predicted"/>
<dbReference type="Pfam" id="PF01381">
    <property type="entry name" value="HTH_3"/>
    <property type="match status" value="1"/>
</dbReference>
<evidence type="ECO:0000313" key="3">
    <source>
        <dbReference type="Proteomes" id="UP001198962"/>
    </source>
</evidence>
<dbReference type="GO" id="GO:0003677">
    <property type="term" value="F:DNA binding"/>
    <property type="evidence" value="ECO:0007669"/>
    <property type="project" value="InterPro"/>
</dbReference>
<dbReference type="InterPro" id="IPR001387">
    <property type="entry name" value="Cro/C1-type_HTH"/>
</dbReference>